<evidence type="ECO:0000256" key="4">
    <source>
        <dbReference type="ARBA" id="ARBA00022989"/>
    </source>
</evidence>
<keyword evidence="3 6" id="KW-0812">Transmembrane</keyword>
<accession>A0A8X6QVE3</accession>
<feature type="transmembrane region" description="Helical" evidence="6">
    <location>
        <begin position="20"/>
        <end position="36"/>
    </location>
</feature>
<evidence type="ECO:0000256" key="3">
    <source>
        <dbReference type="ARBA" id="ARBA00022692"/>
    </source>
</evidence>
<evidence type="ECO:0008006" key="9">
    <source>
        <dbReference type="Google" id="ProtNLM"/>
    </source>
</evidence>
<dbReference type="GO" id="GO:0005886">
    <property type="term" value="C:plasma membrane"/>
    <property type="evidence" value="ECO:0007669"/>
    <property type="project" value="UniProtKB-SubCell"/>
</dbReference>
<feature type="transmembrane region" description="Helical" evidence="6">
    <location>
        <begin position="194"/>
        <end position="215"/>
    </location>
</feature>
<feature type="transmembrane region" description="Helical" evidence="6">
    <location>
        <begin position="299"/>
        <end position="320"/>
    </location>
</feature>
<name>A0A8X6QVE3_NEPPI</name>
<comment type="caution">
    <text evidence="7">The sequence shown here is derived from an EMBL/GenBank/DDBJ whole genome shotgun (WGS) entry which is preliminary data.</text>
</comment>
<keyword evidence="5 6" id="KW-0472">Membrane</keyword>
<evidence type="ECO:0000256" key="2">
    <source>
        <dbReference type="ARBA" id="ARBA00022475"/>
    </source>
</evidence>
<dbReference type="OrthoDB" id="6422868at2759"/>
<evidence type="ECO:0000313" key="7">
    <source>
        <dbReference type="EMBL" id="GFU47325.1"/>
    </source>
</evidence>
<evidence type="ECO:0000313" key="8">
    <source>
        <dbReference type="Proteomes" id="UP000887013"/>
    </source>
</evidence>
<dbReference type="InterPro" id="IPR013604">
    <property type="entry name" value="7TM_chemorcpt"/>
</dbReference>
<gene>
    <name evidence="7" type="primary">AVEN_247379_1</name>
    <name evidence="7" type="ORF">NPIL_82101</name>
</gene>
<dbReference type="GO" id="GO:0050909">
    <property type="term" value="P:sensory perception of taste"/>
    <property type="evidence" value="ECO:0007669"/>
    <property type="project" value="InterPro"/>
</dbReference>
<dbReference type="Pfam" id="PF08395">
    <property type="entry name" value="7tm_7"/>
    <property type="match status" value="1"/>
</dbReference>
<keyword evidence="4 6" id="KW-1133">Transmembrane helix</keyword>
<feature type="transmembrane region" description="Helical" evidence="6">
    <location>
        <begin position="378"/>
        <end position="397"/>
    </location>
</feature>
<protein>
    <recommendedName>
        <fullName evidence="9">Gustatory receptor</fullName>
    </recommendedName>
</protein>
<feature type="transmembrane region" description="Helical" evidence="6">
    <location>
        <begin position="56"/>
        <end position="78"/>
    </location>
</feature>
<evidence type="ECO:0000256" key="1">
    <source>
        <dbReference type="ARBA" id="ARBA00004651"/>
    </source>
</evidence>
<evidence type="ECO:0000256" key="6">
    <source>
        <dbReference type="SAM" id="Phobius"/>
    </source>
</evidence>
<comment type="subcellular location">
    <subcellularLocation>
        <location evidence="1">Cell membrane</location>
        <topology evidence="1">Multi-pass membrane protein</topology>
    </subcellularLocation>
</comment>
<dbReference type="Proteomes" id="UP000887013">
    <property type="component" value="Unassembled WGS sequence"/>
</dbReference>
<feature type="transmembrane region" description="Helical" evidence="6">
    <location>
        <begin position="129"/>
        <end position="148"/>
    </location>
</feature>
<proteinExistence type="predicted"/>
<dbReference type="EMBL" id="BMAW01086450">
    <property type="protein sequence ID" value="GFU47325.1"/>
    <property type="molecule type" value="Genomic_DNA"/>
</dbReference>
<keyword evidence="8" id="KW-1185">Reference proteome</keyword>
<keyword evidence="2" id="KW-1003">Cell membrane</keyword>
<sequence>MTKIKRFSHSGLYDPFKSIIKIMFICGLDITIVSGIKNIKSSSGFKFIYQKFVAKIWMIFIFYTIGSIVTVDIFAINLESVNRKIARRSVDIAAFLIWSIMNVKRNDLFILLQEVQNLLNMKNKEIPKVWILTGTVIILMVPFTAWMTMTVPFQDEIDCKLIVKYYSFGFDYVKDGNNCYVLVILTFFQKFSVYTLRTAVTVNYIIICLSLRNVLKTHSELGAKMVADPITKVDYAIFKTYLQTHDRIESVLKSFEKTMSLPIFLIASSDFMSVMNGFARMDSINNLPGYKLHIAKFATTVIFISLRGIVSFLCISLAASDVYEASKYARDVQKDMLKRILRSEEKIDIRELVYLSMLHNTPPFILSAWGVFNFTKGLFLSAFGSILTYSLLIMHILK</sequence>
<organism evidence="7 8">
    <name type="scientific">Nephila pilipes</name>
    <name type="common">Giant wood spider</name>
    <name type="synonym">Nephila maculata</name>
    <dbReference type="NCBI Taxonomy" id="299642"/>
    <lineage>
        <taxon>Eukaryota</taxon>
        <taxon>Metazoa</taxon>
        <taxon>Ecdysozoa</taxon>
        <taxon>Arthropoda</taxon>
        <taxon>Chelicerata</taxon>
        <taxon>Arachnida</taxon>
        <taxon>Araneae</taxon>
        <taxon>Araneomorphae</taxon>
        <taxon>Entelegynae</taxon>
        <taxon>Araneoidea</taxon>
        <taxon>Nephilidae</taxon>
        <taxon>Nephila</taxon>
    </lineage>
</organism>
<dbReference type="AlphaFoldDB" id="A0A8X6QVE3"/>
<reference evidence="7" key="1">
    <citation type="submission" date="2020-08" db="EMBL/GenBank/DDBJ databases">
        <title>Multicomponent nature underlies the extraordinary mechanical properties of spider dragline silk.</title>
        <authorList>
            <person name="Kono N."/>
            <person name="Nakamura H."/>
            <person name="Mori M."/>
            <person name="Yoshida Y."/>
            <person name="Ohtoshi R."/>
            <person name="Malay A.D."/>
            <person name="Moran D.A.P."/>
            <person name="Tomita M."/>
            <person name="Numata K."/>
            <person name="Arakawa K."/>
        </authorList>
    </citation>
    <scope>NUCLEOTIDE SEQUENCE</scope>
</reference>
<evidence type="ECO:0000256" key="5">
    <source>
        <dbReference type="ARBA" id="ARBA00023136"/>
    </source>
</evidence>